<dbReference type="PANTHER" id="PTHR30237:SF2">
    <property type="entry name" value="MUREIN TETRAPEPTIDE CARBOXYPEPTIDASE"/>
    <property type="match status" value="1"/>
</dbReference>
<dbReference type="Proteomes" id="UP001216139">
    <property type="component" value="Chromosome"/>
</dbReference>
<name>A0ABY7T9M3_9SPHI</name>
<dbReference type="InterPro" id="IPR027461">
    <property type="entry name" value="Carboxypeptidase_A_C_sf"/>
</dbReference>
<keyword evidence="9" id="KW-1185">Reference proteome</keyword>
<dbReference type="InterPro" id="IPR027478">
    <property type="entry name" value="LdcA_N"/>
</dbReference>
<dbReference type="Gene3D" id="3.40.50.10740">
    <property type="entry name" value="Class I glutamine amidotransferase-like"/>
    <property type="match status" value="1"/>
</dbReference>
<protein>
    <submittedName>
        <fullName evidence="8">LD-carboxypeptidase</fullName>
    </submittedName>
</protein>
<keyword evidence="4" id="KW-0378">Hydrolase</keyword>
<dbReference type="PANTHER" id="PTHR30237">
    <property type="entry name" value="MURAMOYLTETRAPEPTIDE CARBOXYPEPTIDASE"/>
    <property type="match status" value="1"/>
</dbReference>
<proteinExistence type="inferred from homology"/>
<dbReference type="SUPFAM" id="SSF141986">
    <property type="entry name" value="LD-carboxypeptidase A C-terminal domain-like"/>
    <property type="match status" value="1"/>
</dbReference>
<dbReference type="PIRSF" id="PIRSF028757">
    <property type="entry name" value="LD-carboxypeptidase"/>
    <property type="match status" value="1"/>
</dbReference>
<dbReference type="EMBL" id="CP117167">
    <property type="protein sequence ID" value="WCT12443.1"/>
    <property type="molecule type" value="Genomic_DNA"/>
</dbReference>
<keyword evidence="5" id="KW-0720">Serine protease</keyword>
<keyword evidence="3" id="KW-0645">Protease</keyword>
<accession>A0ABY7T9M3</accession>
<reference evidence="8 9" key="1">
    <citation type="submission" date="2023-02" db="EMBL/GenBank/DDBJ databases">
        <title>Genome sequence of Mucilaginibacter jinjuensis strain KACC 16571.</title>
        <authorList>
            <person name="Kim S."/>
            <person name="Heo J."/>
            <person name="Kwon S.-W."/>
        </authorList>
    </citation>
    <scope>NUCLEOTIDE SEQUENCE [LARGE SCALE GENOMIC DNA]</scope>
    <source>
        <strain evidence="8 9">KACC 16571</strain>
    </source>
</reference>
<comment type="similarity">
    <text evidence="1">Belongs to the peptidase S66 family.</text>
</comment>
<dbReference type="SUPFAM" id="SSF52317">
    <property type="entry name" value="Class I glutamine amidotransferase-like"/>
    <property type="match status" value="1"/>
</dbReference>
<dbReference type="Pfam" id="PF17676">
    <property type="entry name" value="Peptidase_S66C"/>
    <property type="match status" value="1"/>
</dbReference>
<evidence type="ECO:0000256" key="4">
    <source>
        <dbReference type="ARBA" id="ARBA00022801"/>
    </source>
</evidence>
<feature type="domain" description="LD-carboxypeptidase C-terminal" evidence="7">
    <location>
        <begin position="171"/>
        <end position="287"/>
    </location>
</feature>
<feature type="domain" description="LD-carboxypeptidase N-terminal" evidence="6">
    <location>
        <begin position="14"/>
        <end position="129"/>
    </location>
</feature>
<evidence type="ECO:0000259" key="7">
    <source>
        <dbReference type="Pfam" id="PF17676"/>
    </source>
</evidence>
<sequence>MSITPPYLKKGDLVAITCPAKKLPKPMDDAVALLQSWGLRVILGETVTASYHQFAGDDDLRARDMQRFIDDNEVKAIFAARGGYGTIRIIDNINFDNLKQNPKWIIGFSDVTVIHAHVQANLGLQSIHGQMPINIPDASAQSLQSLKKALFGEDLGYSFITDSQNKPGVATGELTGGNLMMLISVLGSVSEVNWDGKILFIEDVGEYFYSIDRMIHALKRAGKLKNLAGLIVGGFSDIKDNDIPFGFTISEIISNAVKDYDYPVCFDFPGGHAPNNNALILGRTAHLTVQPQQADIKFI</sequence>
<evidence type="ECO:0000259" key="6">
    <source>
        <dbReference type="Pfam" id="PF02016"/>
    </source>
</evidence>
<evidence type="ECO:0000313" key="9">
    <source>
        <dbReference type="Proteomes" id="UP001216139"/>
    </source>
</evidence>
<evidence type="ECO:0000256" key="5">
    <source>
        <dbReference type="ARBA" id="ARBA00022825"/>
    </source>
</evidence>
<dbReference type="InterPro" id="IPR040449">
    <property type="entry name" value="Peptidase_S66_N"/>
</dbReference>
<evidence type="ECO:0000313" key="8">
    <source>
        <dbReference type="EMBL" id="WCT12443.1"/>
    </source>
</evidence>
<evidence type="ECO:0000256" key="3">
    <source>
        <dbReference type="ARBA" id="ARBA00022670"/>
    </source>
</evidence>
<evidence type="ECO:0000256" key="2">
    <source>
        <dbReference type="ARBA" id="ARBA00022645"/>
    </source>
</evidence>
<dbReference type="InterPro" id="IPR003507">
    <property type="entry name" value="S66_fam"/>
</dbReference>
<evidence type="ECO:0000256" key="1">
    <source>
        <dbReference type="ARBA" id="ARBA00010233"/>
    </source>
</evidence>
<keyword evidence="2" id="KW-0121">Carboxypeptidase</keyword>
<organism evidence="8 9">
    <name type="scientific">Mucilaginibacter jinjuensis</name>
    <dbReference type="NCBI Taxonomy" id="1176721"/>
    <lineage>
        <taxon>Bacteria</taxon>
        <taxon>Pseudomonadati</taxon>
        <taxon>Bacteroidota</taxon>
        <taxon>Sphingobacteriia</taxon>
        <taxon>Sphingobacteriales</taxon>
        <taxon>Sphingobacteriaceae</taxon>
        <taxon>Mucilaginibacter</taxon>
    </lineage>
</organism>
<dbReference type="CDD" id="cd07025">
    <property type="entry name" value="Peptidase_S66"/>
    <property type="match status" value="1"/>
</dbReference>
<dbReference type="RefSeq" id="WP_273630706.1">
    <property type="nucleotide sequence ID" value="NZ_CP117167.1"/>
</dbReference>
<gene>
    <name evidence="8" type="ORF">PQO05_00670</name>
</gene>
<dbReference type="Pfam" id="PF02016">
    <property type="entry name" value="Peptidase_S66"/>
    <property type="match status" value="1"/>
</dbReference>
<dbReference type="InterPro" id="IPR040921">
    <property type="entry name" value="Peptidase_S66C"/>
</dbReference>
<dbReference type="Gene3D" id="3.50.30.60">
    <property type="entry name" value="LD-carboxypeptidase A C-terminal domain-like"/>
    <property type="match status" value="1"/>
</dbReference>
<dbReference type="InterPro" id="IPR029062">
    <property type="entry name" value="Class_I_gatase-like"/>
</dbReference>